<dbReference type="GeneID" id="107428355"/>
<gene>
    <name evidence="3" type="primary">LOC107428355</name>
</gene>
<keyword evidence="2" id="KW-1185">Reference proteome</keyword>
<evidence type="ECO:0000256" key="1">
    <source>
        <dbReference type="SAM" id="MobiDB-lite"/>
    </source>
</evidence>
<organism evidence="2 3">
    <name type="scientific">Ziziphus jujuba</name>
    <name type="common">Chinese jujube</name>
    <name type="synonym">Ziziphus sativa</name>
    <dbReference type="NCBI Taxonomy" id="326968"/>
    <lineage>
        <taxon>Eukaryota</taxon>
        <taxon>Viridiplantae</taxon>
        <taxon>Streptophyta</taxon>
        <taxon>Embryophyta</taxon>
        <taxon>Tracheophyta</taxon>
        <taxon>Spermatophyta</taxon>
        <taxon>Magnoliopsida</taxon>
        <taxon>eudicotyledons</taxon>
        <taxon>Gunneridae</taxon>
        <taxon>Pentapetalae</taxon>
        <taxon>rosids</taxon>
        <taxon>fabids</taxon>
        <taxon>Rosales</taxon>
        <taxon>Rhamnaceae</taxon>
        <taxon>Paliureae</taxon>
        <taxon>Ziziphus</taxon>
    </lineage>
</organism>
<feature type="region of interest" description="Disordered" evidence="1">
    <location>
        <begin position="11"/>
        <end position="43"/>
    </location>
</feature>
<dbReference type="PANTHER" id="PTHR34280:SF15">
    <property type="entry name" value="TRANSCRIPTION FACTOR"/>
    <property type="match status" value="1"/>
</dbReference>
<proteinExistence type="predicted"/>
<dbReference type="RefSeq" id="XP_015894364.1">
    <property type="nucleotide sequence ID" value="XM_016038878.4"/>
</dbReference>
<dbReference type="AlphaFoldDB" id="A0A6P4B6S7"/>
<evidence type="ECO:0000313" key="3">
    <source>
        <dbReference type="RefSeq" id="XP_015894364.1"/>
    </source>
</evidence>
<dbReference type="KEGG" id="zju:107428355"/>
<name>A0A6P4B6S7_ZIZJJ</name>
<evidence type="ECO:0000313" key="2">
    <source>
        <dbReference type="Proteomes" id="UP001652623"/>
    </source>
</evidence>
<dbReference type="InterPro" id="IPR038947">
    <property type="entry name" value="At3g27210-like"/>
</dbReference>
<sequence length="240" mass="26216">MGNCVLVHRAPDSASRPNCSSSPNKERAMIQTSSQENPGDSQRAEFCFKLQSSSMPQTTSIGEPSSKDEMFFDSHPWIESDCEDYYSINGDNTPSCNKTPNCKISLTGTPQLGKSCCADVSLNSIHKNTPTDVKKQLIELFKESFSSDLLNDYPNLQRRPEAKPAIFDPPTNPARPYASTANFVCYGETCTIANSNPRKRNASKSAKCCLPNLVRSLSIGERKKMPNPAYKNGGGCSAAL</sequence>
<dbReference type="PANTHER" id="PTHR34280">
    <property type="entry name" value="OS01G0920100 PROTEIN"/>
    <property type="match status" value="1"/>
</dbReference>
<accession>A0A6P4B6S7</accession>
<reference evidence="3" key="1">
    <citation type="submission" date="2025-08" db="UniProtKB">
        <authorList>
            <consortium name="RefSeq"/>
        </authorList>
    </citation>
    <scope>IDENTIFICATION</scope>
    <source>
        <tissue evidence="3">Seedling</tissue>
    </source>
</reference>
<feature type="compositionally biased region" description="Polar residues" evidence="1">
    <location>
        <begin position="30"/>
        <end position="40"/>
    </location>
</feature>
<dbReference type="Proteomes" id="UP001652623">
    <property type="component" value="Chromosome 12"/>
</dbReference>
<protein>
    <submittedName>
        <fullName evidence="3">Uncharacterized protein At3g27210 isoform X1</fullName>
    </submittedName>
</protein>